<evidence type="ECO:0000313" key="2">
    <source>
        <dbReference type="EMBL" id="CAL1160267.1"/>
    </source>
</evidence>
<dbReference type="AlphaFoldDB" id="A0A9P1DBU1"/>
<keyword evidence="3" id="KW-0689">Ribosomal protein</keyword>
<gene>
    <name evidence="1" type="ORF">C1SCF055_LOCUS32491</name>
</gene>
<organism evidence="1">
    <name type="scientific">Cladocopium goreaui</name>
    <dbReference type="NCBI Taxonomy" id="2562237"/>
    <lineage>
        <taxon>Eukaryota</taxon>
        <taxon>Sar</taxon>
        <taxon>Alveolata</taxon>
        <taxon>Dinophyceae</taxon>
        <taxon>Suessiales</taxon>
        <taxon>Symbiodiniaceae</taxon>
        <taxon>Cladocopium</taxon>
    </lineage>
</organism>
<evidence type="ECO:0000313" key="4">
    <source>
        <dbReference type="Proteomes" id="UP001152797"/>
    </source>
</evidence>
<sequence length="391" mass="43477">MGPQCGSTALKLSKKRRLVGPCHLATWPFGCELRGMGKALRRLVFLSALCWAVCSRTCLPDAIAPENLTEVTIAGVTMPIGIAVANWDSSWIVSEILAILLSDVMGHKVVKTGRPNGFGTLLAVTGCPAGFNNYSECEWPPTYHEHQSHQPAFLSVLSEMGEEKAPANLGSVGFQGYEGLFVMQRAYEKCQADFGLHLQYYGNYNLSWFRPDLCTSQMDALNDTDLATCADAVDANYPSTAQLYFDATGDADGVQSVNGAMVLNCLRDRWWIAPSCRADHRRCAAVMAYAGWGVYIMIQQAAAYSMPLAFTNAKDYSRYISLNMQIESTAYYWSPDSTFADVLPLVVELPAYNPGEYRAGIYKTMSSRRSWSTKKILQENNKDNWRFWLEK</sequence>
<dbReference type="Proteomes" id="UP001152797">
    <property type="component" value="Unassembled WGS sequence"/>
</dbReference>
<keyword evidence="4" id="KW-1185">Reference proteome</keyword>
<comment type="caution">
    <text evidence="1">The sequence shown here is derived from an EMBL/GenBank/DDBJ whole genome shotgun (WGS) entry which is preliminary data.</text>
</comment>
<dbReference type="OrthoDB" id="433239at2759"/>
<protein>
    <submittedName>
        <fullName evidence="3">40S ribosomal protein S6</fullName>
    </submittedName>
</protein>
<dbReference type="EMBL" id="CAMXCT020003913">
    <property type="protein sequence ID" value="CAL1160267.1"/>
    <property type="molecule type" value="Genomic_DNA"/>
</dbReference>
<keyword evidence="3" id="KW-0687">Ribonucleoprotein</keyword>
<proteinExistence type="predicted"/>
<evidence type="ECO:0000313" key="1">
    <source>
        <dbReference type="EMBL" id="CAI4006892.1"/>
    </source>
</evidence>
<accession>A0A9P1DBU1</accession>
<reference evidence="2" key="2">
    <citation type="submission" date="2024-04" db="EMBL/GenBank/DDBJ databases">
        <authorList>
            <person name="Chen Y."/>
            <person name="Shah S."/>
            <person name="Dougan E. K."/>
            <person name="Thang M."/>
            <person name="Chan C."/>
        </authorList>
    </citation>
    <scope>NUCLEOTIDE SEQUENCE [LARGE SCALE GENOMIC DNA]</scope>
</reference>
<dbReference type="EMBL" id="CAMXCT010003913">
    <property type="protein sequence ID" value="CAI4006892.1"/>
    <property type="molecule type" value="Genomic_DNA"/>
</dbReference>
<dbReference type="EMBL" id="CAMXCT030003913">
    <property type="protein sequence ID" value="CAL4794204.1"/>
    <property type="molecule type" value="Genomic_DNA"/>
</dbReference>
<dbReference type="GO" id="GO:0005840">
    <property type="term" value="C:ribosome"/>
    <property type="evidence" value="ECO:0007669"/>
    <property type="project" value="UniProtKB-KW"/>
</dbReference>
<reference evidence="1" key="1">
    <citation type="submission" date="2022-10" db="EMBL/GenBank/DDBJ databases">
        <authorList>
            <person name="Chen Y."/>
            <person name="Dougan E. K."/>
            <person name="Chan C."/>
            <person name="Rhodes N."/>
            <person name="Thang M."/>
        </authorList>
    </citation>
    <scope>NUCLEOTIDE SEQUENCE</scope>
</reference>
<name>A0A9P1DBU1_9DINO</name>
<evidence type="ECO:0000313" key="3">
    <source>
        <dbReference type="EMBL" id="CAL4794204.1"/>
    </source>
</evidence>